<sequence length="70" mass="7676">MSNGGRAALDPAAALRDRIGTRGRADVLRGARRRRRARGIALRGRPRRGLKHGSEKCEAVFREDHAQTGS</sequence>
<organism evidence="1 2">
    <name type="scientific">Trichinella pseudospiralis</name>
    <name type="common">Parasitic roundworm</name>
    <dbReference type="NCBI Taxonomy" id="6337"/>
    <lineage>
        <taxon>Eukaryota</taxon>
        <taxon>Metazoa</taxon>
        <taxon>Ecdysozoa</taxon>
        <taxon>Nematoda</taxon>
        <taxon>Enoplea</taxon>
        <taxon>Dorylaimia</taxon>
        <taxon>Trichinellida</taxon>
        <taxon>Trichinellidae</taxon>
        <taxon>Trichinella</taxon>
    </lineage>
</organism>
<dbReference type="Proteomes" id="UP000054826">
    <property type="component" value="Unassembled WGS sequence"/>
</dbReference>
<dbReference type="AlphaFoldDB" id="A0A0V1GKJ1"/>
<protein>
    <submittedName>
        <fullName evidence="1">Uncharacterized protein</fullName>
    </submittedName>
</protein>
<name>A0A0V1GKJ1_TRIPS</name>
<dbReference type="EMBL" id="JYDV01001848">
    <property type="protein sequence ID" value="KRY98672.1"/>
    <property type="molecule type" value="Genomic_DNA"/>
</dbReference>
<accession>A0A0V1GKJ1</accession>
<evidence type="ECO:0000313" key="1">
    <source>
        <dbReference type="EMBL" id="KRY98672.1"/>
    </source>
</evidence>
<gene>
    <name evidence="1" type="ORF">T4C_6619</name>
</gene>
<proteinExistence type="predicted"/>
<reference evidence="1 2" key="1">
    <citation type="submission" date="2015-01" db="EMBL/GenBank/DDBJ databases">
        <title>Evolution of Trichinella species and genotypes.</title>
        <authorList>
            <person name="Korhonen P.K."/>
            <person name="Edoardo P."/>
            <person name="Giuseppe L.R."/>
            <person name="Gasser R.B."/>
        </authorList>
    </citation>
    <scope>NUCLEOTIDE SEQUENCE [LARGE SCALE GENOMIC DNA]</scope>
    <source>
        <strain evidence="1">ISS176</strain>
    </source>
</reference>
<comment type="caution">
    <text evidence="1">The sequence shown here is derived from an EMBL/GenBank/DDBJ whole genome shotgun (WGS) entry which is preliminary data.</text>
</comment>
<evidence type="ECO:0000313" key="2">
    <source>
        <dbReference type="Proteomes" id="UP000054826"/>
    </source>
</evidence>